<dbReference type="OrthoDB" id="429143at2759"/>
<protein>
    <recommendedName>
        <fullName evidence="2">FAD dependent oxidoreductase domain-containing protein</fullName>
    </recommendedName>
</protein>
<dbReference type="Pfam" id="PF01266">
    <property type="entry name" value="DAO"/>
    <property type="match status" value="1"/>
</dbReference>
<dbReference type="PANTHER" id="PTHR13847">
    <property type="entry name" value="SARCOSINE DEHYDROGENASE-RELATED"/>
    <property type="match status" value="1"/>
</dbReference>
<dbReference type="STRING" id="1036611.A0A1L9PX04"/>
<feature type="compositionally biased region" description="Basic and acidic residues" evidence="1">
    <location>
        <begin position="18"/>
        <end position="29"/>
    </location>
</feature>
<organism evidence="3 4">
    <name type="scientific">Aspergillus versicolor CBS 583.65</name>
    <dbReference type="NCBI Taxonomy" id="1036611"/>
    <lineage>
        <taxon>Eukaryota</taxon>
        <taxon>Fungi</taxon>
        <taxon>Dikarya</taxon>
        <taxon>Ascomycota</taxon>
        <taxon>Pezizomycotina</taxon>
        <taxon>Eurotiomycetes</taxon>
        <taxon>Eurotiomycetidae</taxon>
        <taxon>Eurotiales</taxon>
        <taxon>Aspergillaceae</taxon>
        <taxon>Aspergillus</taxon>
        <taxon>Aspergillus subgen. Nidulantes</taxon>
    </lineage>
</organism>
<evidence type="ECO:0000313" key="3">
    <source>
        <dbReference type="EMBL" id="OJJ05983.1"/>
    </source>
</evidence>
<evidence type="ECO:0000313" key="4">
    <source>
        <dbReference type="Proteomes" id="UP000184073"/>
    </source>
</evidence>
<dbReference type="VEuPathDB" id="FungiDB:ASPVEDRAFT_309418"/>
<name>A0A1L9PX04_ASPVE</name>
<reference evidence="4" key="1">
    <citation type="journal article" date="2017" name="Genome Biol.">
        <title>Comparative genomics reveals high biological diversity and specific adaptations in the industrially and medically important fungal genus Aspergillus.</title>
        <authorList>
            <person name="de Vries R.P."/>
            <person name="Riley R."/>
            <person name="Wiebenga A."/>
            <person name="Aguilar-Osorio G."/>
            <person name="Amillis S."/>
            <person name="Uchima C.A."/>
            <person name="Anderluh G."/>
            <person name="Asadollahi M."/>
            <person name="Askin M."/>
            <person name="Barry K."/>
            <person name="Battaglia E."/>
            <person name="Bayram O."/>
            <person name="Benocci T."/>
            <person name="Braus-Stromeyer S.A."/>
            <person name="Caldana C."/>
            <person name="Canovas D."/>
            <person name="Cerqueira G.C."/>
            <person name="Chen F."/>
            <person name="Chen W."/>
            <person name="Choi C."/>
            <person name="Clum A."/>
            <person name="Dos Santos R.A."/>
            <person name="Damasio A.R."/>
            <person name="Diallinas G."/>
            <person name="Emri T."/>
            <person name="Fekete E."/>
            <person name="Flipphi M."/>
            <person name="Freyberg S."/>
            <person name="Gallo A."/>
            <person name="Gournas C."/>
            <person name="Habgood R."/>
            <person name="Hainaut M."/>
            <person name="Harispe M.L."/>
            <person name="Henrissat B."/>
            <person name="Hilden K.S."/>
            <person name="Hope R."/>
            <person name="Hossain A."/>
            <person name="Karabika E."/>
            <person name="Karaffa L."/>
            <person name="Karanyi Z."/>
            <person name="Krasevec N."/>
            <person name="Kuo A."/>
            <person name="Kusch H."/>
            <person name="LaButti K."/>
            <person name="Lagendijk E.L."/>
            <person name="Lapidus A."/>
            <person name="Levasseur A."/>
            <person name="Lindquist E."/>
            <person name="Lipzen A."/>
            <person name="Logrieco A.F."/>
            <person name="MacCabe A."/>
            <person name="Maekelae M.R."/>
            <person name="Malavazi I."/>
            <person name="Melin P."/>
            <person name="Meyer V."/>
            <person name="Mielnichuk N."/>
            <person name="Miskei M."/>
            <person name="Molnar A.P."/>
            <person name="Mule G."/>
            <person name="Ngan C.Y."/>
            <person name="Orejas M."/>
            <person name="Orosz E."/>
            <person name="Ouedraogo J.P."/>
            <person name="Overkamp K.M."/>
            <person name="Park H.-S."/>
            <person name="Perrone G."/>
            <person name="Piumi F."/>
            <person name="Punt P.J."/>
            <person name="Ram A.F."/>
            <person name="Ramon A."/>
            <person name="Rauscher S."/>
            <person name="Record E."/>
            <person name="Riano-Pachon D.M."/>
            <person name="Robert V."/>
            <person name="Roehrig J."/>
            <person name="Ruller R."/>
            <person name="Salamov A."/>
            <person name="Salih N.S."/>
            <person name="Samson R.A."/>
            <person name="Sandor E."/>
            <person name="Sanguinetti M."/>
            <person name="Schuetze T."/>
            <person name="Sepcic K."/>
            <person name="Shelest E."/>
            <person name="Sherlock G."/>
            <person name="Sophianopoulou V."/>
            <person name="Squina F.M."/>
            <person name="Sun H."/>
            <person name="Susca A."/>
            <person name="Todd R.B."/>
            <person name="Tsang A."/>
            <person name="Unkles S.E."/>
            <person name="van de Wiele N."/>
            <person name="van Rossen-Uffink D."/>
            <person name="Oliveira J.V."/>
            <person name="Vesth T.C."/>
            <person name="Visser J."/>
            <person name="Yu J.-H."/>
            <person name="Zhou M."/>
            <person name="Andersen M.R."/>
            <person name="Archer D.B."/>
            <person name="Baker S.E."/>
            <person name="Benoit I."/>
            <person name="Brakhage A.A."/>
            <person name="Braus G.H."/>
            <person name="Fischer R."/>
            <person name="Frisvad J.C."/>
            <person name="Goldman G.H."/>
            <person name="Houbraken J."/>
            <person name="Oakley B."/>
            <person name="Pocsi I."/>
            <person name="Scazzocchio C."/>
            <person name="Seiboth B."/>
            <person name="vanKuyk P.A."/>
            <person name="Wortman J."/>
            <person name="Dyer P.S."/>
            <person name="Grigoriev I.V."/>
        </authorList>
    </citation>
    <scope>NUCLEOTIDE SEQUENCE [LARGE SCALE GENOMIC DNA]</scope>
    <source>
        <strain evidence="4">CBS 583.65</strain>
    </source>
</reference>
<dbReference type="EMBL" id="KV878134">
    <property type="protein sequence ID" value="OJJ05983.1"/>
    <property type="molecule type" value="Genomic_DNA"/>
</dbReference>
<dbReference type="GO" id="GO:0005737">
    <property type="term" value="C:cytoplasm"/>
    <property type="evidence" value="ECO:0007669"/>
    <property type="project" value="TreeGrafter"/>
</dbReference>
<gene>
    <name evidence="3" type="ORF">ASPVEDRAFT_309418</name>
</gene>
<evidence type="ECO:0000259" key="2">
    <source>
        <dbReference type="Pfam" id="PF01266"/>
    </source>
</evidence>
<dbReference type="Gene3D" id="3.50.50.60">
    <property type="entry name" value="FAD/NAD(P)-binding domain"/>
    <property type="match status" value="1"/>
</dbReference>
<dbReference type="GeneID" id="63725918"/>
<dbReference type="InterPro" id="IPR036188">
    <property type="entry name" value="FAD/NAD-bd_sf"/>
</dbReference>
<feature type="domain" description="FAD dependent oxidoreductase" evidence="2">
    <location>
        <begin position="37"/>
        <end position="417"/>
    </location>
</feature>
<accession>A0A1L9PX04</accession>
<dbReference type="PANTHER" id="PTHR13847:SF279">
    <property type="entry name" value="FAD DEPENDENT OXIDOREDUCTASE DOMAIN-CONTAINING PROTEIN-RELATED"/>
    <property type="match status" value="1"/>
</dbReference>
<proteinExistence type="predicted"/>
<evidence type="ECO:0000256" key="1">
    <source>
        <dbReference type="SAM" id="MobiDB-lite"/>
    </source>
</evidence>
<sequence>MPSKPFPVPNSITPFWRSEPDGLDNHRSTDSLPGTSDVVIVGAGYAGASTAYHLLAQADPSSKPSIVILEALQVCSGATGRNGGHLKPDVYNAVGTVAEKYGMDAAIELAAFETAHLTAIEELVKLESIACDLQVSLAHDVQLDETHDVKLKKAYDALIAAGSGPTKTAVHTTGEEAEKVSGVKGAKGCFSYPAGRLWPYKLIVGLLKTVIARGANLQANTPVDSISESDTEGRWTVNTARGSIEAKHIVFASNAYTGAIAPEYAGKIVPVRGICSRTVVPNPPNPPLPTLDSSYTVRLREGIYEYLIARPDGSIVIGGARSVYAHDLKNWYNNTDDSRLIDVAAHHFDGYMQRYFHGWENTGAYTDRVWTGIMGYTTDSLPHVGQVPAKPGQFVVAGFNGHGMPQVFLSAKGVAQMILNGVEFEQTGIPRIFKTTQERLDSKENTILSASYVVETAKSVDDS</sequence>
<dbReference type="SUPFAM" id="SSF51905">
    <property type="entry name" value="FAD/NAD(P)-binding domain"/>
    <property type="match status" value="1"/>
</dbReference>
<dbReference type="Proteomes" id="UP000184073">
    <property type="component" value="Unassembled WGS sequence"/>
</dbReference>
<dbReference type="Gene3D" id="3.30.9.10">
    <property type="entry name" value="D-Amino Acid Oxidase, subunit A, domain 2"/>
    <property type="match status" value="1"/>
</dbReference>
<dbReference type="InterPro" id="IPR006076">
    <property type="entry name" value="FAD-dep_OxRdtase"/>
</dbReference>
<dbReference type="AlphaFoldDB" id="A0A1L9PX04"/>
<keyword evidence="4" id="KW-1185">Reference proteome</keyword>
<feature type="region of interest" description="Disordered" evidence="1">
    <location>
        <begin position="1"/>
        <end position="31"/>
    </location>
</feature>
<dbReference type="RefSeq" id="XP_040671745.1">
    <property type="nucleotide sequence ID" value="XM_040810407.1"/>
</dbReference>